<gene>
    <name evidence="1" type="ORF">SAMN05192562_10170</name>
</gene>
<dbReference type="EMBL" id="FPAU01000001">
    <property type="protein sequence ID" value="SFT39208.1"/>
    <property type="molecule type" value="Genomic_DNA"/>
</dbReference>
<dbReference type="AlphaFoldDB" id="A0A1I6XLG6"/>
<evidence type="ECO:0000313" key="2">
    <source>
        <dbReference type="Proteomes" id="UP000199187"/>
    </source>
</evidence>
<evidence type="ECO:0000313" key="1">
    <source>
        <dbReference type="EMBL" id="SFT39208.1"/>
    </source>
</evidence>
<accession>A0A1I6XLG6</accession>
<reference evidence="2" key="1">
    <citation type="submission" date="2016-10" db="EMBL/GenBank/DDBJ databases">
        <authorList>
            <person name="Varghese N."/>
            <person name="Submissions S."/>
        </authorList>
    </citation>
    <scope>NUCLEOTIDE SEQUENCE [LARGE SCALE GENOMIC DNA]</scope>
    <source>
        <strain evidence="2">Ah-143</strain>
    </source>
</reference>
<proteinExistence type="predicted"/>
<sequence>MATILTLSHPKFIFVFAAVCRSVRKPRVCMLCTLAAGEHIARLPVAEVYA</sequence>
<dbReference type="NCBIfam" id="NF033153">
    <property type="entry name" value="phage_ICD_like"/>
    <property type="match status" value="1"/>
</dbReference>
<organism evidence="1 2">
    <name type="scientific">Kosakonia arachidis</name>
    <dbReference type="NCBI Taxonomy" id="551989"/>
    <lineage>
        <taxon>Bacteria</taxon>
        <taxon>Pseudomonadati</taxon>
        <taxon>Pseudomonadota</taxon>
        <taxon>Gammaproteobacteria</taxon>
        <taxon>Enterobacterales</taxon>
        <taxon>Enterobacteriaceae</taxon>
        <taxon>Kosakonia</taxon>
    </lineage>
</organism>
<keyword evidence="2" id="KW-1185">Reference proteome</keyword>
<dbReference type="Proteomes" id="UP000199187">
    <property type="component" value="Unassembled WGS sequence"/>
</dbReference>
<name>A0A1I6XLG6_9ENTR</name>
<protein>
    <submittedName>
        <fullName evidence="1">Uncharacterized protein</fullName>
    </submittedName>
</protein>